<feature type="region of interest" description="Disordered" evidence="1">
    <location>
        <begin position="1"/>
        <end position="33"/>
    </location>
</feature>
<dbReference type="PANTHER" id="PTHR36981:SF1">
    <property type="entry name" value="P2X PURINORECEPTOR 7 INTRACELLULAR DOMAIN-CONTAINING PROTEIN"/>
    <property type="match status" value="1"/>
</dbReference>
<dbReference type="InterPro" id="IPR046815">
    <property type="entry name" value="P2RX7_C"/>
</dbReference>
<evidence type="ECO:0000313" key="4">
    <source>
        <dbReference type="RefSeq" id="XP_055863255.1"/>
    </source>
</evidence>
<name>A0A9W2YKN8_BIOGL</name>
<dbReference type="AlphaFoldDB" id="A0A9W2YKN8"/>
<evidence type="ECO:0000259" key="2">
    <source>
        <dbReference type="Pfam" id="PF20478"/>
    </source>
</evidence>
<dbReference type="Pfam" id="PF20478">
    <property type="entry name" value="P2RX7_C"/>
    <property type="match status" value="1"/>
</dbReference>
<dbReference type="GeneID" id="129922200"/>
<evidence type="ECO:0000256" key="1">
    <source>
        <dbReference type="SAM" id="MobiDB-lite"/>
    </source>
</evidence>
<proteinExistence type="predicted"/>
<feature type="domain" description="P2X purinoreceptor 7 intracellular" evidence="2">
    <location>
        <begin position="48"/>
        <end position="180"/>
    </location>
</feature>
<reference evidence="4" key="1">
    <citation type="submission" date="2025-08" db="UniProtKB">
        <authorList>
            <consortium name="RefSeq"/>
        </authorList>
    </citation>
    <scope>IDENTIFICATION</scope>
</reference>
<dbReference type="OMA" id="NDDCITR"/>
<organism evidence="3 4">
    <name type="scientific">Biomphalaria glabrata</name>
    <name type="common">Bloodfluke planorb</name>
    <name type="synonym">Freshwater snail</name>
    <dbReference type="NCBI Taxonomy" id="6526"/>
    <lineage>
        <taxon>Eukaryota</taxon>
        <taxon>Metazoa</taxon>
        <taxon>Spiralia</taxon>
        <taxon>Lophotrochozoa</taxon>
        <taxon>Mollusca</taxon>
        <taxon>Gastropoda</taxon>
        <taxon>Heterobranchia</taxon>
        <taxon>Euthyneura</taxon>
        <taxon>Panpulmonata</taxon>
        <taxon>Hygrophila</taxon>
        <taxon>Lymnaeoidea</taxon>
        <taxon>Planorbidae</taxon>
        <taxon>Biomphalaria</taxon>
    </lineage>
</organism>
<sequence length="184" mass="21414">MASSFSEGEMNPYQFDPLRLPDHSSDDSNSDDSCQTILNNSDDNLNVDLDQNEFADNSWCKCGNCGIPAKKEEKKCCYDESTISKKMSIHNIGCITNHPDFYSVCLNLAVLEVAFYQYSEENATNHKDVDIHRKYRYVAYRQFARWIFHRLGRKRRVILPACVVKQIRDKFPSELYTGFKYPRL</sequence>
<dbReference type="Proteomes" id="UP001165740">
    <property type="component" value="Chromosome 12"/>
</dbReference>
<gene>
    <name evidence="4" type="primary">LOC129922200</name>
</gene>
<accession>A0A9W2YKN8</accession>
<evidence type="ECO:0000313" key="3">
    <source>
        <dbReference type="Proteomes" id="UP001165740"/>
    </source>
</evidence>
<dbReference type="PANTHER" id="PTHR36981">
    <property type="entry name" value="ZGC:195170"/>
    <property type="match status" value="1"/>
</dbReference>
<dbReference type="RefSeq" id="XP_055863255.1">
    <property type="nucleotide sequence ID" value="XM_056007280.1"/>
</dbReference>
<keyword evidence="3" id="KW-1185">Reference proteome</keyword>
<protein>
    <submittedName>
        <fullName evidence="4">P2X purinoceptor 7-like</fullName>
    </submittedName>
</protein>